<dbReference type="InterPro" id="IPR011990">
    <property type="entry name" value="TPR-like_helical_dom_sf"/>
</dbReference>
<organism evidence="1 2">
    <name type="scientific">Subtercola boreus</name>
    <dbReference type="NCBI Taxonomy" id="120213"/>
    <lineage>
        <taxon>Bacteria</taxon>
        <taxon>Bacillati</taxon>
        <taxon>Actinomycetota</taxon>
        <taxon>Actinomycetes</taxon>
        <taxon>Micrococcales</taxon>
        <taxon>Microbacteriaceae</taxon>
        <taxon>Subtercola</taxon>
    </lineage>
</organism>
<evidence type="ECO:0000313" key="1">
    <source>
        <dbReference type="EMBL" id="RFA16049.1"/>
    </source>
</evidence>
<dbReference type="OrthoDB" id="9797030at2"/>
<dbReference type="Gene3D" id="1.25.40.10">
    <property type="entry name" value="Tetratricopeptide repeat domain"/>
    <property type="match status" value="1"/>
</dbReference>
<dbReference type="AlphaFoldDB" id="A0A3E0W2Q3"/>
<protein>
    <recommendedName>
        <fullName evidence="3">Sel1 repeat family protein</fullName>
    </recommendedName>
</protein>
<reference evidence="1 2" key="1">
    <citation type="submission" date="2017-04" db="EMBL/GenBank/DDBJ databases">
        <title>Comparative genome analysis of Subtercola boreus.</title>
        <authorList>
            <person name="Cho Y.-J."/>
            <person name="Cho A."/>
            <person name="Kim O.-S."/>
            <person name="Lee J.-I."/>
        </authorList>
    </citation>
    <scope>NUCLEOTIDE SEQUENCE [LARGE SCALE GENOMIC DNA]</scope>
    <source>
        <strain evidence="1 2">P27479</strain>
    </source>
</reference>
<dbReference type="InterPro" id="IPR006597">
    <property type="entry name" value="Sel1-like"/>
</dbReference>
<sequence length="90" mass="9633">MDHSPDLESTLLVLLVADDRGSPCAEQALVEFAKSHPAACASLGAAEYALGLRYLNGEGIDVDLALARHHFESAAVFGHPFPDALRWVDC</sequence>
<proteinExistence type="predicted"/>
<name>A0A3E0W2Q3_9MICO</name>
<dbReference type="EMBL" id="NBXB01000015">
    <property type="protein sequence ID" value="RFA16049.1"/>
    <property type="molecule type" value="Genomic_DNA"/>
</dbReference>
<dbReference type="SUPFAM" id="SSF81901">
    <property type="entry name" value="HCP-like"/>
    <property type="match status" value="1"/>
</dbReference>
<dbReference type="RefSeq" id="WP_116410662.1">
    <property type="nucleotide sequence ID" value="NZ_NBXB01000015.1"/>
</dbReference>
<evidence type="ECO:0000313" key="2">
    <source>
        <dbReference type="Proteomes" id="UP000256541"/>
    </source>
</evidence>
<dbReference type="Proteomes" id="UP000256541">
    <property type="component" value="Unassembled WGS sequence"/>
</dbReference>
<gene>
    <name evidence="1" type="ORF">B7R22_04750</name>
</gene>
<dbReference type="SMART" id="SM00671">
    <property type="entry name" value="SEL1"/>
    <property type="match status" value="1"/>
</dbReference>
<comment type="caution">
    <text evidence="1">The sequence shown here is derived from an EMBL/GenBank/DDBJ whole genome shotgun (WGS) entry which is preliminary data.</text>
</comment>
<evidence type="ECO:0008006" key="3">
    <source>
        <dbReference type="Google" id="ProtNLM"/>
    </source>
</evidence>
<accession>A0A3E0W2Q3</accession>